<evidence type="ECO:0000313" key="4">
    <source>
        <dbReference type="Proteomes" id="UP001210211"/>
    </source>
</evidence>
<comment type="caution">
    <text evidence="3">The sequence shown here is derived from an EMBL/GenBank/DDBJ whole genome shotgun (WGS) entry which is preliminary data.</text>
</comment>
<gene>
    <name evidence="3" type="ORF">LUZ61_020757</name>
</gene>
<keyword evidence="4" id="KW-1185">Reference proteome</keyword>
<evidence type="ECO:0000259" key="2">
    <source>
        <dbReference type="Pfam" id="PF03478"/>
    </source>
</evidence>
<dbReference type="InterPro" id="IPR001810">
    <property type="entry name" value="F-box_dom"/>
</dbReference>
<evidence type="ECO:0000313" key="3">
    <source>
        <dbReference type="EMBL" id="KAJ3691593.1"/>
    </source>
</evidence>
<accession>A0AAD6EP51</accession>
<evidence type="ECO:0008006" key="5">
    <source>
        <dbReference type="Google" id="ProtNLM"/>
    </source>
</evidence>
<dbReference type="SUPFAM" id="SSF81383">
    <property type="entry name" value="F-box domain"/>
    <property type="match status" value="1"/>
</dbReference>
<reference evidence="3 4" key="1">
    <citation type="journal article" date="2022" name="Cell">
        <title>Repeat-based holocentromeres influence genome architecture and karyotype evolution.</title>
        <authorList>
            <person name="Hofstatter P.G."/>
            <person name="Thangavel G."/>
            <person name="Lux T."/>
            <person name="Neumann P."/>
            <person name="Vondrak T."/>
            <person name="Novak P."/>
            <person name="Zhang M."/>
            <person name="Costa L."/>
            <person name="Castellani M."/>
            <person name="Scott A."/>
            <person name="Toegelov H."/>
            <person name="Fuchs J."/>
            <person name="Mata-Sucre Y."/>
            <person name="Dias Y."/>
            <person name="Vanzela A.L.L."/>
            <person name="Huettel B."/>
            <person name="Almeida C.C.S."/>
            <person name="Simkova H."/>
            <person name="Souza G."/>
            <person name="Pedrosa-Harand A."/>
            <person name="Macas J."/>
            <person name="Mayer K.F.X."/>
            <person name="Houben A."/>
            <person name="Marques A."/>
        </authorList>
    </citation>
    <scope>NUCLEOTIDE SEQUENCE [LARGE SCALE GENOMIC DNA]</scope>
    <source>
        <strain evidence="3">RhyTen1mFocal</strain>
    </source>
</reference>
<dbReference type="AlphaFoldDB" id="A0AAD6EP51"/>
<organism evidence="3 4">
    <name type="scientific">Rhynchospora tenuis</name>
    <dbReference type="NCBI Taxonomy" id="198213"/>
    <lineage>
        <taxon>Eukaryota</taxon>
        <taxon>Viridiplantae</taxon>
        <taxon>Streptophyta</taxon>
        <taxon>Embryophyta</taxon>
        <taxon>Tracheophyta</taxon>
        <taxon>Spermatophyta</taxon>
        <taxon>Magnoliopsida</taxon>
        <taxon>Liliopsida</taxon>
        <taxon>Poales</taxon>
        <taxon>Cyperaceae</taxon>
        <taxon>Cyperoideae</taxon>
        <taxon>Rhynchosporeae</taxon>
        <taxon>Rhynchospora</taxon>
    </lineage>
</organism>
<feature type="domain" description="F-box" evidence="1">
    <location>
        <begin position="15"/>
        <end position="50"/>
    </location>
</feature>
<name>A0AAD6EP51_9POAL</name>
<feature type="domain" description="KIB1-4 beta-propeller" evidence="2">
    <location>
        <begin position="78"/>
        <end position="326"/>
    </location>
</feature>
<dbReference type="EMBL" id="JAMRDG010000002">
    <property type="protein sequence ID" value="KAJ3691593.1"/>
    <property type="molecule type" value="Genomic_DNA"/>
</dbReference>
<dbReference type="InterPro" id="IPR005174">
    <property type="entry name" value="KIB1-4_b-propeller"/>
</dbReference>
<dbReference type="Pfam" id="PF00646">
    <property type="entry name" value="F-box"/>
    <property type="match status" value="1"/>
</dbReference>
<proteinExistence type="predicted"/>
<evidence type="ECO:0000259" key="1">
    <source>
        <dbReference type="Pfam" id="PF00646"/>
    </source>
</evidence>
<dbReference type="Gene3D" id="1.20.1280.50">
    <property type="match status" value="1"/>
</dbReference>
<protein>
    <recommendedName>
        <fullName evidence="5">F-box domain-containing protein</fullName>
    </recommendedName>
</protein>
<dbReference type="InterPro" id="IPR036047">
    <property type="entry name" value="F-box-like_dom_sf"/>
</dbReference>
<dbReference type="Pfam" id="PF03478">
    <property type="entry name" value="Beta-prop_KIB1-4"/>
    <property type="match status" value="1"/>
</dbReference>
<dbReference type="PANTHER" id="PTHR36901">
    <property type="entry name" value="F-BOX DOMAIN CONTAINING PROTEIN, EXPRESSED-RELATED"/>
    <property type="match status" value="1"/>
</dbReference>
<dbReference type="Proteomes" id="UP001210211">
    <property type="component" value="Unassembled WGS sequence"/>
</dbReference>
<sequence length="365" mass="41533">MDGPLPLATTPTPDWTMLPPELLQTIATKLPDISDFVKFRAVCTTWRSSARVSHPPPQLPWFLEEPDYLPYFKSNLRFYSLFSGKIHTIHSPNSSGDWLWGPAHDYIVMFNVAAPSSQFSLLNPLTGRKVLLPFLDITRLLPIWVGPDPIESREPVVFASLLADSRTRILALYQPVAREWVVIEEPCSYPVRCHYFNGMFYVDGEGNGDTKVINTVTRKVVHVVPPPPEDDYECNAIMGMTYLVQSGSDILRVVLHYNGRLEVPDYHFHIHRLDLQSGNGEEPRWVKISSIGDQILFLDEHNGFSLSCRDYSGLRRNSIYVIKSYQAMHDPSLSSLCRYDIEEARSEPLNCPFVKGGIWIVPSLR</sequence>
<dbReference type="SUPFAM" id="SSF63825">
    <property type="entry name" value="YWTD domain"/>
    <property type="match status" value="1"/>
</dbReference>
<dbReference type="CDD" id="cd09917">
    <property type="entry name" value="F-box_SF"/>
    <property type="match status" value="1"/>
</dbReference>
<dbReference type="PANTHER" id="PTHR36901:SF5">
    <property type="entry name" value="OS10G0520200 PROTEIN"/>
    <property type="match status" value="1"/>
</dbReference>